<keyword evidence="3" id="KW-1185">Reference proteome</keyword>
<dbReference type="InterPro" id="IPR010730">
    <property type="entry name" value="HET"/>
</dbReference>
<dbReference type="Proteomes" id="UP001275084">
    <property type="component" value="Unassembled WGS sequence"/>
</dbReference>
<accession>A0AAJ0HIT6</accession>
<dbReference type="EMBL" id="JAUIQD010000004">
    <property type="protein sequence ID" value="KAK3353384.1"/>
    <property type="molecule type" value="Genomic_DNA"/>
</dbReference>
<reference evidence="2" key="2">
    <citation type="submission" date="2023-06" db="EMBL/GenBank/DDBJ databases">
        <authorList>
            <consortium name="Lawrence Berkeley National Laboratory"/>
            <person name="Haridas S."/>
            <person name="Hensen N."/>
            <person name="Bonometti L."/>
            <person name="Westerberg I."/>
            <person name="Brannstrom I.O."/>
            <person name="Guillou S."/>
            <person name="Cros-Aarteil S."/>
            <person name="Calhoun S."/>
            <person name="Kuo A."/>
            <person name="Mondo S."/>
            <person name="Pangilinan J."/>
            <person name="Riley R."/>
            <person name="Labutti K."/>
            <person name="Andreopoulos B."/>
            <person name="Lipzen A."/>
            <person name="Chen C."/>
            <person name="Yanf M."/>
            <person name="Daum C."/>
            <person name="Ng V."/>
            <person name="Clum A."/>
            <person name="Steindorff A."/>
            <person name="Ohm R."/>
            <person name="Martin F."/>
            <person name="Silar P."/>
            <person name="Natvig D."/>
            <person name="Lalanne C."/>
            <person name="Gautier V."/>
            <person name="Ament-Velasquez S.L."/>
            <person name="Kruys A."/>
            <person name="Hutchinson M.I."/>
            <person name="Powell A.J."/>
            <person name="Barry K."/>
            <person name="Miller A.N."/>
            <person name="Grigoriev I.V."/>
            <person name="Debuchy R."/>
            <person name="Gladieux P."/>
            <person name="Thoren M.H."/>
            <person name="Johannesson H."/>
        </authorList>
    </citation>
    <scope>NUCLEOTIDE SEQUENCE</scope>
    <source>
        <strain evidence="2">CBS 955.72</strain>
    </source>
</reference>
<sequence>MDIFLARVCKDDNGMPYVEKKSSTTISEPYVAISHVWGDPETIREIHIETIGAVRLSPGKLDLLSLLRRPEVCGTNWFWLDLFCLDQPPSVAQLMSIPAIYKSATEVVILVESPVCTIWASKAAEIVASPEGVADMAVFDEEEARHARRCPHLLAMDPWFQRLWTRQEGLYAMRDRWLAEGRASAARDAANTFVVDKLAYHGLDSRDRTLVARFYLALAYTGKVSVAEAPFKSRVGPAANYSPIGEAWRSGRTTAKPRDYVLAVFPDVEGYIAPQNAKHATFEALLRDACEQVGRAGPQRGFHVLTKVAESMLTGSAGEEEWERPWILDKPRNITEAYDSILGVVSSRDISHGVQWSVDGLRGLELDCSASRIRSTIDSLVRLCDMGADLTQQMLLAAPLGPCLGSNRTLRSQEDMFHRYVAHQFSVPAVQHYLKSTPGARTKSWEHLQPHGVVNLDKIALSKSKLENELWRFLVCLMCGTTLRCADEILKHVSLAVVTSNCISGGEILAVVNKRVLDAPGRHRLVLGSNGFEDFQGLVLLSSTSSGKFAVGRTMAPRL</sequence>
<dbReference type="PANTHER" id="PTHR24148:SF64">
    <property type="entry name" value="HETEROKARYON INCOMPATIBILITY DOMAIN-CONTAINING PROTEIN"/>
    <property type="match status" value="1"/>
</dbReference>
<protein>
    <recommendedName>
        <fullName evidence="1">Heterokaryon incompatibility domain-containing protein</fullName>
    </recommendedName>
</protein>
<reference evidence="2" key="1">
    <citation type="journal article" date="2023" name="Mol. Phylogenet. Evol.">
        <title>Genome-scale phylogeny and comparative genomics of the fungal order Sordariales.</title>
        <authorList>
            <person name="Hensen N."/>
            <person name="Bonometti L."/>
            <person name="Westerberg I."/>
            <person name="Brannstrom I.O."/>
            <person name="Guillou S."/>
            <person name="Cros-Aarteil S."/>
            <person name="Calhoun S."/>
            <person name="Haridas S."/>
            <person name="Kuo A."/>
            <person name="Mondo S."/>
            <person name="Pangilinan J."/>
            <person name="Riley R."/>
            <person name="LaButti K."/>
            <person name="Andreopoulos B."/>
            <person name="Lipzen A."/>
            <person name="Chen C."/>
            <person name="Yan M."/>
            <person name="Daum C."/>
            <person name="Ng V."/>
            <person name="Clum A."/>
            <person name="Steindorff A."/>
            <person name="Ohm R.A."/>
            <person name="Martin F."/>
            <person name="Silar P."/>
            <person name="Natvig D.O."/>
            <person name="Lalanne C."/>
            <person name="Gautier V."/>
            <person name="Ament-Velasquez S.L."/>
            <person name="Kruys A."/>
            <person name="Hutchinson M.I."/>
            <person name="Powell A.J."/>
            <person name="Barry K."/>
            <person name="Miller A.N."/>
            <person name="Grigoriev I.V."/>
            <person name="Debuchy R."/>
            <person name="Gladieux P."/>
            <person name="Hiltunen Thoren M."/>
            <person name="Johannesson H."/>
        </authorList>
    </citation>
    <scope>NUCLEOTIDE SEQUENCE</scope>
    <source>
        <strain evidence="2">CBS 955.72</strain>
    </source>
</reference>
<evidence type="ECO:0000259" key="1">
    <source>
        <dbReference type="Pfam" id="PF06985"/>
    </source>
</evidence>
<dbReference type="PANTHER" id="PTHR24148">
    <property type="entry name" value="ANKYRIN REPEAT DOMAIN-CONTAINING PROTEIN 39 HOMOLOG-RELATED"/>
    <property type="match status" value="1"/>
</dbReference>
<dbReference type="Pfam" id="PF06985">
    <property type="entry name" value="HET"/>
    <property type="match status" value="1"/>
</dbReference>
<dbReference type="AlphaFoldDB" id="A0AAJ0HIT6"/>
<organism evidence="2 3">
    <name type="scientific">Lasiosphaeria hispida</name>
    <dbReference type="NCBI Taxonomy" id="260671"/>
    <lineage>
        <taxon>Eukaryota</taxon>
        <taxon>Fungi</taxon>
        <taxon>Dikarya</taxon>
        <taxon>Ascomycota</taxon>
        <taxon>Pezizomycotina</taxon>
        <taxon>Sordariomycetes</taxon>
        <taxon>Sordariomycetidae</taxon>
        <taxon>Sordariales</taxon>
        <taxon>Lasiosphaeriaceae</taxon>
        <taxon>Lasiosphaeria</taxon>
    </lineage>
</organism>
<name>A0AAJ0HIT6_9PEZI</name>
<evidence type="ECO:0000313" key="3">
    <source>
        <dbReference type="Proteomes" id="UP001275084"/>
    </source>
</evidence>
<feature type="domain" description="Heterokaryon incompatibility" evidence="1">
    <location>
        <begin position="30"/>
        <end position="168"/>
    </location>
</feature>
<evidence type="ECO:0000313" key="2">
    <source>
        <dbReference type="EMBL" id="KAK3353384.1"/>
    </source>
</evidence>
<gene>
    <name evidence="2" type="ORF">B0T25DRAFT_455306</name>
</gene>
<comment type="caution">
    <text evidence="2">The sequence shown here is derived from an EMBL/GenBank/DDBJ whole genome shotgun (WGS) entry which is preliminary data.</text>
</comment>
<dbReference type="InterPro" id="IPR052895">
    <property type="entry name" value="HetReg/Transcr_Mod"/>
</dbReference>
<proteinExistence type="predicted"/>